<proteinExistence type="predicted"/>
<dbReference type="Proteomes" id="UP000792457">
    <property type="component" value="Unassembled WGS sequence"/>
</dbReference>
<feature type="domain" description="MADF" evidence="2">
    <location>
        <begin position="8"/>
        <end position="105"/>
    </location>
</feature>
<dbReference type="AlphaFoldDB" id="A0A8K0P196"/>
<evidence type="ECO:0000313" key="3">
    <source>
        <dbReference type="EMBL" id="KAG8229776.1"/>
    </source>
</evidence>
<dbReference type="PROSITE" id="PS51029">
    <property type="entry name" value="MADF"/>
    <property type="match status" value="1"/>
</dbReference>
<dbReference type="OrthoDB" id="6152242at2759"/>
<dbReference type="EMBL" id="KZ308446">
    <property type="protein sequence ID" value="KAG8229776.1"/>
    <property type="molecule type" value="Genomic_DNA"/>
</dbReference>
<reference evidence="3" key="1">
    <citation type="submission" date="2013-04" db="EMBL/GenBank/DDBJ databases">
        <authorList>
            <person name="Qu J."/>
            <person name="Murali S.C."/>
            <person name="Bandaranaike D."/>
            <person name="Bellair M."/>
            <person name="Blankenburg K."/>
            <person name="Chao H."/>
            <person name="Dinh H."/>
            <person name="Doddapaneni H."/>
            <person name="Downs B."/>
            <person name="Dugan-Rocha S."/>
            <person name="Elkadiri S."/>
            <person name="Gnanaolivu R.D."/>
            <person name="Hernandez B."/>
            <person name="Javaid M."/>
            <person name="Jayaseelan J.C."/>
            <person name="Lee S."/>
            <person name="Li M."/>
            <person name="Ming W."/>
            <person name="Munidasa M."/>
            <person name="Muniz J."/>
            <person name="Nguyen L."/>
            <person name="Ongeri F."/>
            <person name="Osuji N."/>
            <person name="Pu L.-L."/>
            <person name="Puazo M."/>
            <person name="Qu C."/>
            <person name="Quiroz J."/>
            <person name="Raj R."/>
            <person name="Weissenberger G."/>
            <person name="Xin Y."/>
            <person name="Zou X."/>
            <person name="Han Y."/>
            <person name="Richards S."/>
            <person name="Worley K."/>
            <person name="Muzny D."/>
            <person name="Gibbs R."/>
        </authorList>
    </citation>
    <scope>NUCLEOTIDE SEQUENCE</scope>
    <source>
        <strain evidence="3">Sampled in the wild</strain>
    </source>
</reference>
<keyword evidence="4" id="KW-1185">Reference proteome</keyword>
<evidence type="ECO:0000313" key="4">
    <source>
        <dbReference type="Proteomes" id="UP000792457"/>
    </source>
</evidence>
<comment type="caution">
    <text evidence="3">The sequence shown here is derived from an EMBL/GenBank/DDBJ whole genome shotgun (WGS) entry which is preliminary data.</text>
</comment>
<dbReference type="InterPro" id="IPR006578">
    <property type="entry name" value="MADF-dom"/>
</dbReference>
<feature type="region of interest" description="Disordered" evidence="1">
    <location>
        <begin position="244"/>
        <end position="284"/>
    </location>
</feature>
<accession>A0A8K0P196</accession>
<organism evidence="3 4">
    <name type="scientific">Ladona fulva</name>
    <name type="common">Scarce chaser dragonfly</name>
    <name type="synonym">Libellula fulva</name>
    <dbReference type="NCBI Taxonomy" id="123851"/>
    <lineage>
        <taxon>Eukaryota</taxon>
        <taxon>Metazoa</taxon>
        <taxon>Ecdysozoa</taxon>
        <taxon>Arthropoda</taxon>
        <taxon>Hexapoda</taxon>
        <taxon>Insecta</taxon>
        <taxon>Pterygota</taxon>
        <taxon>Palaeoptera</taxon>
        <taxon>Odonata</taxon>
        <taxon>Epiprocta</taxon>
        <taxon>Anisoptera</taxon>
        <taxon>Libelluloidea</taxon>
        <taxon>Libellulidae</taxon>
        <taxon>Ladona</taxon>
    </lineage>
</organism>
<sequence length="289" mass="33339">MSRKFVKEFISIYRSNPCLWKIKSKDYRDRNKKSVAYEELRIKLLEIDPEATKERVLKKINCLRTCFKKELKKVQESKKSGVAEDIYKPSLWYYEELMFLSDQELPSKDISNINSVVELYDEEGNKQLVSVVEQSEFSLSGGNSSSLPCRKKKQKVDRSDGLDAPLNLTAGRLEEANEEGKFSIYGKHIALELENLPNEMALYCKKVINEAIFEAQMGTLNRSSRVVTDMSEQQINTQWQYQAPSSGYIERQPKSSASEVPRQQYFPRFQSDKSDEDVQDCPLGNKVLI</sequence>
<name>A0A8K0P196_LADFU</name>
<dbReference type="PANTHER" id="PTHR21505">
    <property type="entry name" value="MADF DOMAIN-CONTAINING PROTEIN-RELATED"/>
    <property type="match status" value="1"/>
</dbReference>
<gene>
    <name evidence="3" type="ORF">J437_LFUL005857</name>
</gene>
<evidence type="ECO:0000256" key="1">
    <source>
        <dbReference type="SAM" id="MobiDB-lite"/>
    </source>
</evidence>
<evidence type="ECO:0000259" key="2">
    <source>
        <dbReference type="PROSITE" id="PS51029"/>
    </source>
</evidence>
<dbReference type="SMART" id="SM00595">
    <property type="entry name" value="MADF"/>
    <property type="match status" value="1"/>
</dbReference>
<dbReference type="PANTHER" id="PTHR21505:SF8">
    <property type="entry name" value="DPT-YFP REPRESSOR BY OVEREXPRESSION, ISOFORM D-RELATED"/>
    <property type="match status" value="1"/>
</dbReference>
<dbReference type="Pfam" id="PF10545">
    <property type="entry name" value="MADF_DNA_bdg"/>
    <property type="match status" value="1"/>
</dbReference>
<protein>
    <recommendedName>
        <fullName evidence="2">MADF domain-containing protein</fullName>
    </recommendedName>
</protein>
<reference evidence="3" key="2">
    <citation type="submission" date="2017-10" db="EMBL/GenBank/DDBJ databases">
        <title>Ladona fulva Genome sequencing and assembly.</title>
        <authorList>
            <person name="Murali S."/>
            <person name="Richards S."/>
            <person name="Bandaranaike D."/>
            <person name="Bellair M."/>
            <person name="Blankenburg K."/>
            <person name="Chao H."/>
            <person name="Dinh H."/>
            <person name="Doddapaneni H."/>
            <person name="Dugan-Rocha S."/>
            <person name="Elkadiri S."/>
            <person name="Gnanaolivu R."/>
            <person name="Hernandez B."/>
            <person name="Skinner E."/>
            <person name="Javaid M."/>
            <person name="Lee S."/>
            <person name="Li M."/>
            <person name="Ming W."/>
            <person name="Munidasa M."/>
            <person name="Muniz J."/>
            <person name="Nguyen L."/>
            <person name="Hughes D."/>
            <person name="Osuji N."/>
            <person name="Pu L.-L."/>
            <person name="Puazo M."/>
            <person name="Qu C."/>
            <person name="Quiroz J."/>
            <person name="Raj R."/>
            <person name="Weissenberger G."/>
            <person name="Xin Y."/>
            <person name="Zou X."/>
            <person name="Han Y."/>
            <person name="Worley K."/>
            <person name="Muzny D."/>
            <person name="Gibbs R."/>
        </authorList>
    </citation>
    <scope>NUCLEOTIDE SEQUENCE</scope>
    <source>
        <strain evidence="3">Sampled in the wild</strain>
    </source>
</reference>